<dbReference type="Proteomes" id="UP001310594">
    <property type="component" value="Unassembled WGS sequence"/>
</dbReference>
<dbReference type="PANTHER" id="PTHR37017:SF11">
    <property type="entry name" value="ESTERASE_LIPASE_THIOESTERASE DOMAIN-CONTAINING PROTEIN"/>
    <property type="match status" value="1"/>
</dbReference>
<proteinExistence type="predicted"/>
<dbReference type="EMBL" id="JAVRQU010000028">
    <property type="protein sequence ID" value="KAK5689873.1"/>
    <property type="molecule type" value="Genomic_DNA"/>
</dbReference>
<dbReference type="InterPro" id="IPR029058">
    <property type="entry name" value="AB_hydrolase_fold"/>
</dbReference>
<organism evidence="2 3">
    <name type="scientific">Elasticomyces elasticus</name>
    <dbReference type="NCBI Taxonomy" id="574655"/>
    <lineage>
        <taxon>Eukaryota</taxon>
        <taxon>Fungi</taxon>
        <taxon>Dikarya</taxon>
        <taxon>Ascomycota</taxon>
        <taxon>Pezizomycotina</taxon>
        <taxon>Dothideomycetes</taxon>
        <taxon>Dothideomycetidae</taxon>
        <taxon>Mycosphaerellales</taxon>
        <taxon>Teratosphaeriaceae</taxon>
        <taxon>Elasticomyces</taxon>
    </lineage>
</organism>
<dbReference type="AlphaFoldDB" id="A0AAN7VVI6"/>
<feature type="domain" description="AB hydrolase-1" evidence="1">
    <location>
        <begin position="5"/>
        <end position="200"/>
    </location>
</feature>
<dbReference type="Pfam" id="PF12697">
    <property type="entry name" value="Abhydrolase_6"/>
    <property type="match status" value="1"/>
</dbReference>
<name>A0AAN7VVI6_9PEZI</name>
<gene>
    <name evidence="2" type="ORF">LTR97_012633</name>
</gene>
<sequence>MDLPPRDLFDDTAAVRVAVLTELDQGNDVVVVAHSYGGCVTNNALEGLNREARTAAGHKNAVTAIVFLCAAPLPAGTTFLAALGGKPHPVHDFSKSKDFVEVGPPGPGYYFYNDLTPEASEKYSAMLRPQAWVVSGQATKYAAYVDIPSWYLFTEKDQVLPPPAQRGIVQAAESQGVKLKTASLESSHSPFLSMPEETADFIVQAAKASV</sequence>
<dbReference type="PANTHER" id="PTHR37017">
    <property type="entry name" value="AB HYDROLASE-1 DOMAIN-CONTAINING PROTEIN-RELATED"/>
    <property type="match status" value="1"/>
</dbReference>
<dbReference type="InterPro" id="IPR052897">
    <property type="entry name" value="Sec-Metab_Biosynth_Hydrolase"/>
</dbReference>
<accession>A0AAN7VVI6</accession>
<evidence type="ECO:0000313" key="2">
    <source>
        <dbReference type="EMBL" id="KAK5689873.1"/>
    </source>
</evidence>
<dbReference type="SUPFAM" id="SSF53474">
    <property type="entry name" value="alpha/beta-Hydrolases"/>
    <property type="match status" value="1"/>
</dbReference>
<reference evidence="2" key="1">
    <citation type="submission" date="2023-08" db="EMBL/GenBank/DDBJ databases">
        <title>Black Yeasts Isolated from many extreme environments.</title>
        <authorList>
            <person name="Coleine C."/>
            <person name="Stajich J.E."/>
            <person name="Selbmann L."/>
        </authorList>
    </citation>
    <scope>NUCLEOTIDE SEQUENCE</scope>
    <source>
        <strain evidence="2">CCFEE 5810</strain>
    </source>
</reference>
<comment type="caution">
    <text evidence="2">The sequence shown here is derived from an EMBL/GenBank/DDBJ whole genome shotgun (WGS) entry which is preliminary data.</text>
</comment>
<evidence type="ECO:0000313" key="3">
    <source>
        <dbReference type="Proteomes" id="UP001310594"/>
    </source>
</evidence>
<dbReference type="InterPro" id="IPR000073">
    <property type="entry name" value="AB_hydrolase_1"/>
</dbReference>
<evidence type="ECO:0000259" key="1">
    <source>
        <dbReference type="Pfam" id="PF12697"/>
    </source>
</evidence>
<protein>
    <recommendedName>
        <fullName evidence="1">AB hydrolase-1 domain-containing protein</fullName>
    </recommendedName>
</protein>
<dbReference type="Gene3D" id="3.40.50.1820">
    <property type="entry name" value="alpha/beta hydrolase"/>
    <property type="match status" value="1"/>
</dbReference>